<proteinExistence type="predicted"/>
<feature type="domain" description="Ariadne" evidence="2">
    <location>
        <begin position="117"/>
        <end position="228"/>
    </location>
</feature>
<keyword evidence="5" id="KW-1185">Reference proteome</keyword>
<dbReference type="Proteomes" id="UP000093000">
    <property type="component" value="Unassembled WGS sequence"/>
</dbReference>
<dbReference type="Gene3D" id="1.20.120.1750">
    <property type="match status" value="1"/>
</dbReference>
<comment type="caution">
    <text evidence="4">The sequence shown here is derived from an EMBL/GenBank/DDBJ whole genome shotgun (WGS) entry which is preliminary data.</text>
</comment>
<dbReference type="OrthoDB" id="10009520at2759"/>
<feature type="domain" description="E3 ubiquitin-protein ligase ARIH1-like UBA-like" evidence="3">
    <location>
        <begin position="63"/>
        <end position="101"/>
    </location>
</feature>
<dbReference type="EMBL" id="LUGH01000234">
    <property type="protein sequence ID" value="OBZ87268.1"/>
    <property type="molecule type" value="Genomic_DNA"/>
</dbReference>
<evidence type="ECO:0000259" key="3">
    <source>
        <dbReference type="Pfam" id="PF21235"/>
    </source>
</evidence>
<dbReference type="InterPro" id="IPR045840">
    <property type="entry name" value="Ariadne"/>
</dbReference>
<protein>
    <submittedName>
        <fullName evidence="4">E3 ubiquitin-protein ligase dbl4</fullName>
    </submittedName>
</protein>
<organism evidence="4 5">
    <name type="scientific">Choanephora cucurbitarum</name>
    <dbReference type="NCBI Taxonomy" id="101091"/>
    <lineage>
        <taxon>Eukaryota</taxon>
        <taxon>Fungi</taxon>
        <taxon>Fungi incertae sedis</taxon>
        <taxon>Mucoromycota</taxon>
        <taxon>Mucoromycotina</taxon>
        <taxon>Mucoromycetes</taxon>
        <taxon>Mucorales</taxon>
        <taxon>Mucorineae</taxon>
        <taxon>Choanephoraceae</taxon>
        <taxon>Choanephoroideae</taxon>
        <taxon>Choanephora</taxon>
    </lineage>
</organism>
<evidence type="ECO:0000313" key="5">
    <source>
        <dbReference type="Proteomes" id="UP000093000"/>
    </source>
</evidence>
<feature type="coiled-coil region" evidence="1">
    <location>
        <begin position="121"/>
        <end position="148"/>
    </location>
</feature>
<keyword evidence="1" id="KW-0175">Coiled coil</keyword>
<evidence type="ECO:0000259" key="2">
    <source>
        <dbReference type="Pfam" id="PF19422"/>
    </source>
</evidence>
<dbReference type="InterPro" id="IPR048962">
    <property type="entry name" value="ARIH1-like_UBL"/>
</dbReference>
<evidence type="ECO:0000313" key="4">
    <source>
        <dbReference type="EMBL" id="OBZ87268.1"/>
    </source>
</evidence>
<dbReference type="Pfam" id="PF21235">
    <property type="entry name" value="UBA_ARI1"/>
    <property type="match status" value="1"/>
</dbReference>
<evidence type="ECO:0000256" key="1">
    <source>
        <dbReference type="SAM" id="Coils"/>
    </source>
</evidence>
<dbReference type="AlphaFoldDB" id="A0A1C7NDX7"/>
<reference evidence="4 5" key="1">
    <citation type="submission" date="2016-03" db="EMBL/GenBank/DDBJ databases">
        <title>Choanephora cucurbitarum.</title>
        <authorList>
            <person name="Min B."/>
            <person name="Park H."/>
            <person name="Park J.-H."/>
            <person name="Shin H.-D."/>
            <person name="Choi I.-G."/>
        </authorList>
    </citation>
    <scope>NUCLEOTIDE SEQUENCE [LARGE SCALE GENOMIC DNA]</scope>
    <source>
        <strain evidence="4 5">KUS-F28377</strain>
    </source>
</reference>
<dbReference type="STRING" id="101091.A0A1C7NDX7"/>
<dbReference type="InParanoid" id="A0A1C7NDX7"/>
<gene>
    <name evidence="4" type="primary">dbl4_0</name>
    <name evidence="4" type="ORF">A0J61_04682</name>
</gene>
<accession>A0A1C7NDX7</accession>
<sequence length="261" mass="30598">MMFIYSTIMRQVGSDGADDFEECEIQEEDETEIEYNMSTEEGEQPIHQVQYTIKTIDKLVEVQAGMMMHIANLLNTNLDNALLLLYHFRWDSEKLIDAYLDSPEEILQKVIGKANTYYHRYKNHEQSAKLEKAVYAKAEQNMTKLQLEINLSWNEAQFLKHAVETIVKCRNTLKWTYAFAYYLKESNEKTLFEDNQENFEVATEQLSELLELPIEKENSAALRKMIIDKTVYVSQRQSVLLDHATQGLQDGIWLFDFDVYC</sequence>
<dbReference type="Pfam" id="PF19422">
    <property type="entry name" value="Ariadne"/>
    <property type="match status" value="1"/>
</dbReference>
<name>A0A1C7NDX7_9FUNG</name>